<dbReference type="Proteomes" id="UP000184516">
    <property type="component" value="Unassembled WGS sequence"/>
</dbReference>
<keyword evidence="2" id="KW-1185">Reference proteome</keyword>
<gene>
    <name evidence="1" type="ORF">SAMN05443549_102304</name>
</gene>
<protein>
    <submittedName>
        <fullName evidence="1">Uncharacterized protein</fullName>
    </submittedName>
</protein>
<organism evidence="1 2">
    <name type="scientific">Flavobacterium fluvii</name>
    <dbReference type="NCBI Taxonomy" id="468056"/>
    <lineage>
        <taxon>Bacteria</taxon>
        <taxon>Pseudomonadati</taxon>
        <taxon>Bacteroidota</taxon>
        <taxon>Flavobacteriia</taxon>
        <taxon>Flavobacteriales</taxon>
        <taxon>Flavobacteriaceae</taxon>
        <taxon>Flavobacterium</taxon>
    </lineage>
</organism>
<sequence>MDNRIKGFEWNIPLAFKDCIAQCKFEHGDVIYKNKSNAKNWGEEKIDIDFLIQVKSPLRASTNSNSSDIDVFGANWNSKIIFEKIYPNSSHLNTKIETTQGRFFTYLWKNDETILNSNEILSPVITSISAKQINSKFIKSKIPDGWHGFAIIMDCVSNLVISKRTLIENALSEKYNYHSEVYEFDEAVNLNIEEQKSYSGISPTLSVELFLIQSNNSEEIIENLKSVLFKGVKNRFNINTHGLLIKK</sequence>
<accession>A0A1M5HN34</accession>
<evidence type="ECO:0000313" key="2">
    <source>
        <dbReference type="Proteomes" id="UP000184516"/>
    </source>
</evidence>
<dbReference type="EMBL" id="FQWB01000002">
    <property type="protein sequence ID" value="SHG17345.1"/>
    <property type="molecule type" value="Genomic_DNA"/>
</dbReference>
<dbReference type="OrthoDB" id="9342772at2"/>
<reference evidence="2" key="1">
    <citation type="submission" date="2016-11" db="EMBL/GenBank/DDBJ databases">
        <authorList>
            <person name="Varghese N."/>
            <person name="Submissions S."/>
        </authorList>
    </citation>
    <scope>NUCLEOTIDE SEQUENCE [LARGE SCALE GENOMIC DNA]</scope>
    <source>
        <strain evidence="2">DSM 19978</strain>
    </source>
</reference>
<dbReference type="RefSeq" id="WP_073369316.1">
    <property type="nucleotide sequence ID" value="NZ_FQWB01000002.1"/>
</dbReference>
<dbReference type="AlphaFoldDB" id="A0A1M5HN34"/>
<evidence type="ECO:0000313" key="1">
    <source>
        <dbReference type="EMBL" id="SHG17345.1"/>
    </source>
</evidence>
<name>A0A1M5HN34_9FLAO</name>
<proteinExistence type="predicted"/>